<dbReference type="InterPro" id="IPR001611">
    <property type="entry name" value="Leu-rich_rpt"/>
</dbReference>
<evidence type="ECO:0008006" key="4">
    <source>
        <dbReference type="Google" id="ProtNLM"/>
    </source>
</evidence>
<gene>
    <name evidence="2" type="ORF">ATEG_03339</name>
</gene>
<feature type="region of interest" description="Disordered" evidence="1">
    <location>
        <begin position="495"/>
        <end position="531"/>
    </location>
</feature>
<sequence length="791" mass="87699">MGKLNYAAKKRIPPGISSKAAARDPHVEIDLTGKELTDEGFAFFIDDLLECIQYRDEEHTEGLARVTELHLQKNELTAQSLARLGEVIALSAGDLRELDLSQNDIRVKTPEEQMMWRDFLLSFKNCYMLKKLDLGSNPLGPAGIEILARVYIKSDLDFLETDADAIIGPHVDETTDIVEQVTALKIRPEKDKENDAPKNRAKKLLGKAKAPRQNGHSNTVPNVTELKRYACTRGLRSIPYLIITDVSMTSSSAVQLASMLVIQRTQEHLLSFLPGGKAVTLPDAVSECKSIVWKPNDSLTPHAKRLLEVVAAIGDLQGGSVSEDEESDDADANYGETDTIAQRKLQKKMDLEYTRLTKRVRMEALKVEGLHSMELWATSLKMMVISRVLLLDDKDRAAGEPSDESLTGEHEETTETIKECEEEHVDEYVQNHMQNNSTLKIVTRQSPPPYCVQSPSLGPFQPGSDIFEEHFPALQAPVIRLTSNGNHQAVSVHEKEIPIQEKEATPSASSLSPSKDTAKAGKGNPRVSNGNKLFHKKHWRFGLPLELWRRVIAEAVGADGILDLQQQMQIMRYASDWNSVEYEMTITGAEDHQQIWKILETVNCFTYSPLKRRRTHAAWVWLGELERLHVANRSGGYSGIWLGNSSARDTLRPRLGRIPVGKLNLRHIPPQKPTQSSEHAAYTPISRSRQTAPERNAASSSDTSSAGSRTTPRRTSSCISPNLPAVPPVAIVAEVEGHLRVWVCGDELRGELRRDQIGDAHAVAEDGVEVGAVSLVVVPGVAGWCISSRSR</sequence>
<dbReference type="VEuPathDB" id="FungiDB:ATEG_03339"/>
<dbReference type="EMBL" id="CH476597">
    <property type="protein sequence ID" value="EAU36613.1"/>
    <property type="molecule type" value="Genomic_DNA"/>
</dbReference>
<name>Q0CSJ5_ASPTN</name>
<feature type="compositionally biased region" description="Low complexity" evidence="1">
    <location>
        <begin position="697"/>
        <end position="710"/>
    </location>
</feature>
<evidence type="ECO:0000313" key="2">
    <source>
        <dbReference type="EMBL" id="EAU36613.1"/>
    </source>
</evidence>
<organism evidence="2 3">
    <name type="scientific">Aspergillus terreus (strain NIH 2624 / FGSC A1156)</name>
    <dbReference type="NCBI Taxonomy" id="341663"/>
    <lineage>
        <taxon>Eukaryota</taxon>
        <taxon>Fungi</taxon>
        <taxon>Dikarya</taxon>
        <taxon>Ascomycota</taxon>
        <taxon>Pezizomycotina</taxon>
        <taxon>Eurotiomycetes</taxon>
        <taxon>Eurotiomycetidae</taxon>
        <taxon>Eurotiales</taxon>
        <taxon>Aspergillaceae</taxon>
        <taxon>Aspergillus</taxon>
        <taxon>Aspergillus subgen. Circumdati</taxon>
    </lineage>
</organism>
<dbReference type="GeneID" id="4317562"/>
<dbReference type="OMA" id="CKSIIWR"/>
<feature type="compositionally biased region" description="Acidic residues" evidence="1">
    <location>
        <begin position="322"/>
        <end position="331"/>
    </location>
</feature>
<feature type="compositionally biased region" description="Polar residues" evidence="1">
    <location>
        <begin position="506"/>
        <end position="515"/>
    </location>
</feature>
<dbReference type="InterPro" id="IPR032675">
    <property type="entry name" value="LRR_dom_sf"/>
</dbReference>
<protein>
    <recommendedName>
        <fullName evidence="4">Leucine rich repeat protein</fullName>
    </recommendedName>
</protein>
<evidence type="ECO:0000313" key="3">
    <source>
        <dbReference type="Proteomes" id="UP000007963"/>
    </source>
</evidence>
<dbReference type="Pfam" id="PF13516">
    <property type="entry name" value="LRR_6"/>
    <property type="match status" value="1"/>
</dbReference>
<dbReference type="AlphaFoldDB" id="Q0CSJ5"/>
<dbReference type="OrthoDB" id="9876299at2759"/>
<dbReference type="SUPFAM" id="SSF52047">
    <property type="entry name" value="RNI-like"/>
    <property type="match status" value="1"/>
</dbReference>
<dbReference type="HOGENOM" id="CLU_018351_0_0_1"/>
<proteinExistence type="predicted"/>
<dbReference type="eggNOG" id="ENOG502S5T4">
    <property type="taxonomic scope" value="Eukaryota"/>
</dbReference>
<feature type="compositionally biased region" description="Basic and acidic residues" evidence="1">
    <location>
        <begin position="495"/>
        <end position="504"/>
    </location>
</feature>
<accession>Q0CSJ5</accession>
<dbReference type="Proteomes" id="UP000007963">
    <property type="component" value="Unassembled WGS sequence"/>
</dbReference>
<reference evidence="3" key="1">
    <citation type="submission" date="2005-09" db="EMBL/GenBank/DDBJ databases">
        <title>Annotation of the Aspergillus terreus NIH2624 genome.</title>
        <authorList>
            <person name="Birren B.W."/>
            <person name="Lander E.S."/>
            <person name="Galagan J.E."/>
            <person name="Nusbaum C."/>
            <person name="Devon K."/>
            <person name="Henn M."/>
            <person name="Ma L.-J."/>
            <person name="Jaffe D.B."/>
            <person name="Butler J."/>
            <person name="Alvarez P."/>
            <person name="Gnerre S."/>
            <person name="Grabherr M."/>
            <person name="Kleber M."/>
            <person name="Mauceli E.W."/>
            <person name="Brockman W."/>
            <person name="Rounsley S."/>
            <person name="Young S.K."/>
            <person name="LaButti K."/>
            <person name="Pushparaj V."/>
            <person name="DeCaprio D."/>
            <person name="Crawford M."/>
            <person name="Koehrsen M."/>
            <person name="Engels R."/>
            <person name="Montgomery P."/>
            <person name="Pearson M."/>
            <person name="Howarth C."/>
            <person name="Larson L."/>
            <person name="Luoma S."/>
            <person name="White J."/>
            <person name="Alvarado L."/>
            <person name="Kodira C.D."/>
            <person name="Zeng Q."/>
            <person name="Oleary S."/>
            <person name="Yandava C."/>
            <person name="Denning D.W."/>
            <person name="Nierman W.C."/>
            <person name="Milne T."/>
            <person name="Madden K."/>
        </authorList>
    </citation>
    <scope>NUCLEOTIDE SEQUENCE [LARGE SCALE GENOMIC DNA]</scope>
    <source>
        <strain evidence="3">NIH 2624 / FGSC A1156</strain>
    </source>
</reference>
<feature type="region of interest" description="Disordered" evidence="1">
    <location>
        <begin position="662"/>
        <end position="720"/>
    </location>
</feature>
<dbReference type="RefSeq" id="XP_001212517.1">
    <property type="nucleotide sequence ID" value="XM_001212517.1"/>
</dbReference>
<feature type="region of interest" description="Disordered" evidence="1">
    <location>
        <begin position="318"/>
        <end position="337"/>
    </location>
</feature>
<dbReference type="Gene3D" id="3.80.10.10">
    <property type="entry name" value="Ribonuclease Inhibitor"/>
    <property type="match status" value="1"/>
</dbReference>
<evidence type="ECO:0000256" key="1">
    <source>
        <dbReference type="SAM" id="MobiDB-lite"/>
    </source>
</evidence>